<keyword evidence="3" id="KW-0285">Flavoprotein</keyword>
<gene>
    <name evidence="8" type="ORF">GCM10011309_02910</name>
</gene>
<accession>A0A918KBU1</accession>
<feature type="domain" description="Glucose-methanol-choline oxidoreductase N-terminal" evidence="6">
    <location>
        <begin position="17"/>
        <end position="338"/>
    </location>
</feature>
<dbReference type="SUPFAM" id="SSF51905">
    <property type="entry name" value="FAD/NAD(P)-binding domain"/>
    <property type="match status" value="1"/>
</dbReference>
<dbReference type="PANTHER" id="PTHR42784">
    <property type="entry name" value="PYRANOSE 2-OXIDASE"/>
    <property type="match status" value="1"/>
</dbReference>
<protein>
    <submittedName>
        <fullName evidence="8">GMC family oxidoreductase</fullName>
    </submittedName>
</protein>
<dbReference type="InterPro" id="IPR000172">
    <property type="entry name" value="GMC_OxRdtase_N"/>
</dbReference>
<evidence type="ECO:0000256" key="4">
    <source>
        <dbReference type="ARBA" id="ARBA00022827"/>
    </source>
</evidence>
<keyword evidence="4" id="KW-0274">FAD</keyword>
<dbReference type="Pfam" id="PF00732">
    <property type="entry name" value="GMC_oxred_N"/>
    <property type="match status" value="1"/>
</dbReference>
<keyword evidence="5" id="KW-0560">Oxidoreductase</keyword>
<dbReference type="SUPFAM" id="SSF54373">
    <property type="entry name" value="FAD-linked reductases, C-terminal domain"/>
    <property type="match status" value="1"/>
</dbReference>
<dbReference type="EMBL" id="BMYV01000001">
    <property type="protein sequence ID" value="GGX57356.1"/>
    <property type="molecule type" value="Genomic_DNA"/>
</dbReference>
<dbReference type="Gene3D" id="3.50.50.60">
    <property type="entry name" value="FAD/NAD(P)-binding domain"/>
    <property type="match status" value="2"/>
</dbReference>
<dbReference type="InterPro" id="IPR051473">
    <property type="entry name" value="P2Ox-like"/>
</dbReference>
<dbReference type="InterPro" id="IPR007867">
    <property type="entry name" value="GMC_OxRtase_C"/>
</dbReference>
<comment type="caution">
    <text evidence="8">The sequence shown here is derived from an EMBL/GenBank/DDBJ whole genome shotgun (WGS) entry which is preliminary data.</text>
</comment>
<evidence type="ECO:0000259" key="7">
    <source>
        <dbReference type="Pfam" id="PF05199"/>
    </source>
</evidence>
<comment type="similarity">
    <text evidence="2">Belongs to the GMC oxidoreductase family.</text>
</comment>
<proteinExistence type="inferred from homology"/>
<name>A0A918KBU1_9PROT</name>
<dbReference type="GO" id="GO:0050660">
    <property type="term" value="F:flavin adenine dinucleotide binding"/>
    <property type="evidence" value="ECO:0007669"/>
    <property type="project" value="InterPro"/>
</dbReference>
<evidence type="ECO:0000256" key="2">
    <source>
        <dbReference type="ARBA" id="ARBA00010790"/>
    </source>
</evidence>
<dbReference type="AlphaFoldDB" id="A0A918KBU1"/>
<evidence type="ECO:0000256" key="3">
    <source>
        <dbReference type="ARBA" id="ARBA00022630"/>
    </source>
</evidence>
<dbReference type="InterPro" id="IPR036188">
    <property type="entry name" value="FAD/NAD-bd_sf"/>
</dbReference>
<organism evidence="8 9">
    <name type="scientific">Litorimonas cladophorae</name>
    <dbReference type="NCBI Taxonomy" id="1220491"/>
    <lineage>
        <taxon>Bacteria</taxon>
        <taxon>Pseudomonadati</taxon>
        <taxon>Pseudomonadota</taxon>
        <taxon>Alphaproteobacteria</taxon>
        <taxon>Maricaulales</taxon>
        <taxon>Robiginitomaculaceae</taxon>
    </lineage>
</organism>
<dbReference type="PANTHER" id="PTHR42784:SF1">
    <property type="entry name" value="PYRANOSE 2-OXIDASE"/>
    <property type="match status" value="1"/>
</dbReference>
<evidence type="ECO:0000313" key="9">
    <source>
        <dbReference type="Proteomes" id="UP000600865"/>
    </source>
</evidence>
<evidence type="ECO:0000259" key="6">
    <source>
        <dbReference type="Pfam" id="PF00732"/>
    </source>
</evidence>
<evidence type="ECO:0000256" key="1">
    <source>
        <dbReference type="ARBA" id="ARBA00001974"/>
    </source>
</evidence>
<evidence type="ECO:0000256" key="5">
    <source>
        <dbReference type="ARBA" id="ARBA00023002"/>
    </source>
</evidence>
<keyword evidence="9" id="KW-1185">Reference proteome</keyword>
<dbReference type="GO" id="GO:0016614">
    <property type="term" value="F:oxidoreductase activity, acting on CH-OH group of donors"/>
    <property type="evidence" value="ECO:0007669"/>
    <property type="project" value="InterPro"/>
</dbReference>
<dbReference type="RefSeq" id="WP_189580371.1">
    <property type="nucleotide sequence ID" value="NZ_BMYV01000001.1"/>
</dbReference>
<comment type="cofactor">
    <cofactor evidence="1">
        <name>FAD</name>
        <dbReference type="ChEBI" id="CHEBI:57692"/>
    </cofactor>
</comment>
<dbReference type="Pfam" id="PF05199">
    <property type="entry name" value="GMC_oxred_C"/>
    <property type="match status" value="1"/>
</dbReference>
<evidence type="ECO:0000313" key="8">
    <source>
        <dbReference type="EMBL" id="GGX57356.1"/>
    </source>
</evidence>
<feature type="domain" description="Glucose-methanol-choline oxidoreductase C-terminal" evidence="7">
    <location>
        <begin position="428"/>
        <end position="549"/>
    </location>
</feature>
<dbReference type="Proteomes" id="UP000600865">
    <property type="component" value="Unassembled WGS sequence"/>
</dbReference>
<sequence length="566" mass="63043">MADFDAIVVGSGISGGWVAKELCERGLKVCVLERGRPIDPSKDYSDHLDPWEKPNFDRISDADMERDFFVQGQYYALKESNKHLFLTDREQPYERAPNQSFNWRRGNYVGGRSLLWGRAVYRLSNNDFEANKLDGEGVDWPVRYKDIAPWYDHVEKFIGVAGDRDGVPQVPDGEHFLPAFEHTCVETDLKKKLETLYPERKLIMGRVAHLTHLSDEQIALGRGKCQARNLCFHGCSYGAYFSSVSATLPAAKRTGNLTLISNAVVSRLVFDKNKNRITGVEVVDRDTGAGTTHTAKIVFLNASTIGSTLILLNSATEDMPTGLSNGSDQLGRNLMDHVKGTMVQGTSDDFQDRYVFGRRPIGGYIPRYRNFPKHVETYKRGWGYQVYSGRGRWNGNSAGIGQVFKSQNQTPGPWSIVLHAFGECLPNESNRVIAHATKVDKWGQPIAVVDLKLGKNEEAIMRAAHQDAIDILTDAGMRNLYEIQKPENNLNGISGAVHEMGTARMGHNPKTSVLNRWNQSHEIPNLFITDGSFMTSSATQNPSLTYMAFSARAANYAADLLQSGAL</sequence>
<reference evidence="8 9" key="1">
    <citation type="journal article" date="2014" name="Int. J. Syst. Evol. Microbiol.">
        <title>Complete genome sequence of Corynebacterium casei LMG S-19264T (=DSM 44701T), isolated from a smear-ripened cheese.</title>
        <authorList>
            <consortium name="US DOE Joint Genome Institute (JGI-PGF)"/>
            <person name="Walter F."/>
            <person name="Albersmeier A."/>
            <person name="Kalinowski J."/>
            <person name="Ruckert C."/>
        </authorList>
    </citation>
    <scope>NUCLEOTIDE SEQUENCE [LARGE SCALE GENOMIC DNA]</scope>
    <source>
        <strain evidence="8 9">KCTC 23968</strain>
    </source>
</reference>